<dbReference type="Proteomes" id="UP000401717">
    <property type="component" value="Unassembled WGS sequence"/>
</dbReference>
<organism evidence="2 3">
    <name type="scientific">Methylobacterium dankookense</name>
    <dbReference type="NCBI Taxonomy" id="560405"/>
    <lineage>
        <taxon>Bacteria</taxon>
        <taxon>Pseudomonadati</taxon>
        <taxon>Pseudomonadota</taxon>
        <taxon>Alphaproteobacteria</taxon>
        <taxon>Hyphomicrobiales</taxon>
        <taxon>Methylobacteriaceae</taxon>
        <taxon>Methylobacterium</taxon>
    </lineage>
</organism>
<evidence type="ECO:0000313" key="3">
    <source>
        <dbReference type="Proteomes" id="UP000401717"/>
    </source>
</evidence>
<dbReference type="OrthoDB" id="7999194at2"/>
<reference evidence="2 3" key="1">
    <citation type="submission" date="2019-06" db="EMBL/GenBank/DDBJ databases">
        <authorList>
            <person name="Rodrigo-Torres L."/>
            <person name="Arahal R. D."/>
            <person name="Lucena T."/>
        </authorList>
    </citation>
    <scope>NUCLEOTIDE SEQUENCE [LARGE SCALE GENOMIC DNA]</scope>
    <source>
        <strain evidence="2 3">SW08-7</strain>
    </source>
</reference>
<gene>
    <name evidence="1" type="ORF">IFDJLNFL_0284</name>
    <name evidence="2" type="ORF">MTDSW087_02482</name>
</gene>
<accession>A0A564FXS1</accession>
<reference evidence="1" key="3">
    <citation type="submission" date="2021-08" db="EMBL/GenBank/DDBJ databases">
        <authorList>
            <person name="Tani A."/>
            <person name="Ola A."/>
            <person name="Ogura Y."/>
            <person name="Katsura K."/>
            <person name="Hayashi T."/>
        </authorList>
    </citation>
    <scope>NUCLEOTIDE SEQUENCE</scope>
    <source>
        <strain evidence="1">DSM 22415</strain>
    </source>
</reference>
<reference evidence="1" key="2">
    <citation type="journal article" date="2021" name="Front. Microbiol.">
        <title>Comprehensive Comparative Genomics and Phenotyping of Methylobacterium Species.</title>
        <authorList>
            <person name="Alessa O."/>
            <person name="Ogura Y."/>
            <person name="Fujitani Y."/>
            <person name="Takami H."/>
            <person name="Hayashi T."/>
            <person name="Sahin N."/>
            <person name="Tani A."/>
        </authorList>
    </citation>
    <scope>NUCLEOTIDE SEQUENCE</scope>
    <source>
        <strain evidence="1">DSM 22415</strain>
    </source>
</reference>
<dbReference type="RefSeq" id="WP_144764239.1">
    <property type="nucleotide sequence ID" value="NZ_BPQI01000006.1"/>
</dbReference>
<evidence type="ECO:0000313" key="2">
    <source>
        <dbReference type="EMBL" id="VUF12787.1"/>
    </source>
</evidence>
<keyword evidence="4" id="KW-1185">Reference proteome</keyword>
<dbReference type="AlphaFoldDB" id="A0A564FXS1"/>
<name>A0A564FXS1_9HYPH</name>
<dbReference type="EMBL" id="CABFVH010000013">
    <property type="protein sequence ID" value="VUF12787.1"/>
    <property type="molecule type" value="Genomic_DNA"/>
</dbReference>
<sequence>MNGTLQHPFTLAVMPCSKDPSRFEWEVRERTHVLRRSMYSLASEKEARAQGEVALQEAAEMWRDSR</sequence>
<protein>
    <submittedName>
        <fullName evidence="2">Uncharacterized protein</fullName>
    </submittedName>
</protein>
<dbReference type="Proteomes" id="UP001055303">
    <property type="component" value="Unassembled WGS sequence"/>
</dbReference>
<evidence type="ECO:0000313" key="1">
    <source>
        <dbReference type="EMBL" id="GJD54413.1"/>
    </source>
</evidence>
<dbReference type="EMBL" id="BPQI01000006">
    <property type="protein sequence ID" value="GJD54413.1"/>
    <property type="molecule type" value="Genomic_DNA"/>
</dbReference>
<evidence type="ECO:0000313" key="4">
    <source>
        <dbReference type="Proteomes" id="UP001055303"/>
    </source>
</evidence>
<proteinExistence type="predicted"/>